<dbReference type="PANTHER" id="PTHR43281:SF1">
    <property type="entry name" value="FARNESYL DIPHOSPHATE SYNTHASE"/>
    <property type="match status" value="1"/>
</dbReference>
<evidence type="ECO:0000256" key="4">
    <source>
        <dbReference type="ARBA" id="ARBA00022723"/>
    </source>
</evidence>
<keyword evidence="5" id="KW-0460">Magnesium</keyword>
<dbReference type="GO" id="GO:0046872">
    <property type="term" value="F:metal ion binding"/>
    <property type="evidence" value="ECO:0007669"/>
    <property type="project" value="UniProtKB-KW"/>
</dbReference>
<sequence>MNLQLDQDISKGIGEILTRIQLSSEMISLIQSSLNADSKTGELYKWAHLTLLSCECVSEVTEVALPGAIAMELFALAADIFDDIQDQDNNDLAWRKLTNANAINLAICLLMLSYEAVSKIPDNRLFREVSTILNRTGICASNAQFQEFLYNSCERVTLEQYFDLIKSKAGSLAACACKIGATLGGASESLVSQLDQYGTNLGIMSQIRNDLNDFLDFERKKDFENNTKTLPYVYLSSTLQGDTADQFKKLTQLESKGLRRFGNEERDYLKKIAFNEGAVHYCTVMFEIYRQKAMDIVQAIPVLEKRKEKLIKLVEEHV</sequence>
<reference evidence="8 9" key="1">
    <citation type="submission" date="2019-03" db="EMBL/GenBank/DDBJ databases">
        <title>Draft Genome Sequence of Desulfosporosinus fructosivorans Strain 63.6F, Isolated from Marine Sediment in the Baltic Sea.</title>
        <authorList>
            <person name="Hausmann B."/>
            <person name="Vandieken V."/>
            <person name="Pjevac P."/>
            <person name="Schreck K."/>
            <person name="Herbold C.W."/>
            <person name="Loy A."/>
        </authorList>
    </citation>
    <scope>NUCLEOTIDE SEQUENCE [LARGE SCALE GENOMIC DNA]</scope>
    <source>
        <strain evidence="8 9">63.6F</strain>
    </source>
</reference>
<dbReference type="GO" id="GO:0008299">
    <property type="term" value="P:isoprenoid biosynthetic process"/>
    <property type="evidence" value="ECO:0007669"/>
    <property type="project" value="UniProtKB-KW"/>
</dbReference>
<organism evidence="8 9">
    <name type="scientific">Desulfosporosinus fructosivorans</name>
    <dbReference type="NCBI Taxonomy" id="2018669"/>
    <lineage>
        <taxon>Bacteria</taxon>
        <taxon>Bacillati</taxon>
        <taxon>Bacillota</taxon>
        <taxon>Clostridia</taxon>
        <taxon>Eubacteriales</taxon>
        <taxon>Desulfitobacteriaceae</taxon>
        <taxon>Desulfosporosinus</taxon>
    </lineage>
</organism>
<evidence type="ECO:0000256" key="5">
    <source>
        <dbReference type="ARBA" id="ARBA00022842"/>
    </source>
</evidence>
<comment type="similarity">
    <text evidence="2 7">Belongs to the FPP/GGPP synthase family.</text>
</comment>
<evidence type="ECO:0000256" key="3">
    <source>
        <dbReference type="ARBA" id="ARBA00022679"/>
    </source>
</evidence>
<dbReference type="RefSeq" id="WP_135552686.1">
    <property type="nucleotide sequence ID" value="NZ_SPQQ01000022.1"/>
</dbReference>
<comment type="caution">
    <text evidence="8">The sequence shown here is derived from an EMBL/GenBank/DDBJ whole genome shotgun (WGS) entry which is preliminary data.</text>
</comment>
<keyword evidence="6" id="KW-0414">Isoprene biosynthesis</keyword>
<dbReference type="SUPFAM" id="SSF48576">
    <property type="entry name" value="Terpenoid synthases"/>
    <property type="match status" value="1"/>
</dbReference>
<evidence type="ECO:0000256" key="6">
    <source>
        <dbReference type="ARBA" id="ARBA00023229"/>
    </source>
</evidence>
<dbReference type="Pfam" id="PF00348">
    <property type="entry name" value="polyprenyl_synt"/>
    <property type="match status" value="1"/>
</dbReference>
<dbReference type="Gene3D" id="1.10.600.10">
    <property type="entry name" value="Farnesyl Diphosphate Synthase"/>
    <property type="match status" value="1"/>
</dbReference>
<evidence type="ECO:0000256" key="7">
    <source>
        <dbReference type="RuleBase" id="RU004466"/>
    </source>
</evidence>
<proteinExistence type="inferred from homology"/>
<keyword evidence="3 7" id="KW-0808">Transferase</keyword>
<dbReference type="Proteomes" id="UP000298460">
    <property type="component" value="Unassembled WGS sequence"/>
</dbReference>
<gene>
    <name evidence="8" type="ORF">E4K67_27605</name>
</gene>
<keyword evidence="9" id="KW-1185">Reference proteome</keyword>
<dbReference type="InterPro" id="IPR033965">
    <property type="entry name" value="ComQ"/>
</dbReference>
<name>A0A4Z0QZ42_9FIRM</name>
<accession>A0A4Z0QZ42</accession>
<dbReference type="SFLD" id="SFLDS00005">
    <property type="entry name" value="Isoprenoid_Synthase_Type_I"/>
    <property type="match status" value="1"/>
</dbReference>
<dbReference type="InterPro" id="IPR000092">
    <property type="entry name" value="Polyprenyl_synt"/>
</dbReference>
<evidence type="ECO:0000256" key="2">
    <source>
        <dbReference type="ARBA" id="ARBA00006706"/>
    </source>
</evidence>
<comment type="cofactor">
    <cofactor evidence="1">
        <name>Mg(2+)</name>
        <dbReference type="ChEBI" id="CHEBI:18420"/>
    </cofactor>
</comment>
<protein>
    <submittedName>
        <fullName evidence="8">Polyprenyl synthetase</fullName>
    </submittedName>
</protein>
<dbReference type="CDD" id="cd00867">
    <property type="entry name" value="Trans_IPPS"/>
    <property type="match status" value="1"/>
</dbReference>
<keyword evidence="4" id="KW-0479">Metal-binding</keyword>
<evidence type="ECO:0000313" key="8">
    <source>
        <dbReference type="EMBL" id="TGE35017.1"/>
    </source>
</evidence>
<dbReference type="PANTHER" id="PTHR43281">
    <property type="entry name" value="FARNESYL DIPHOSPHATE SYNTHASE"/>
    <property type="match status" value="1"/>
</dbReference>
<dbReference type="GO" id="GO:0004659">
    <property type="term" value="F:prenyltransferase activity"/>
    <property type="evidence" value="ECO:0007669"/>
    <property type="project" value="InterPro"/>
</dbReference>
<dbReference type="AlphaFoldDB" id="A0A4Z0QZ42"/>
<evidence type="ECO:0000313" key="9">
    <source>
        <dbReference type="Proteomes" id="UP000298460"/>
    </source>
</evidence>
<dbReference type="InterPro" id="IPR008949">
    <property type="entry name" value="Isoprenoid_synthase_dom_sf"/>
</dbReference>
<dbReference type="SFLD" id="SFLDG01211">
    <property type="entry name" value="Competence_Regulatory_Protein"/>
    <property type="match status" value="1"/>
</dbReference>
<dbReference type="OrthoDB" id="1792811at2"/>
<evidence type="ECO:0000256" key="1">
    <source>
        <dbReference type="ARBA" id="ARBA00001946"/>
    </source>
</evidence>
<dbReference type="EMBL" id="SPQQ01000022">
    <property type="protein sequence ID" value="TGE35017.1"/>
    <property type="molecule type" value="Genomic_DNA"/>
</dbReference>